<evidence type="ECO:0000313" key="1">
    <source>
        <dbReference type="EMBL" id="OAT07655.1"/>
    </source>
</evidence>
<dbReference type="AlphaFoldDB" id="A0A179UHY1"/>
<dbReference type="EMBL" id="GG657453">
    <property type="protein sequence ID" value="OAT07655.1"/>
    <property type="molecule type" value="Genomic_DNA"/>
</dbReference>
<keyword evidence="2" id="KW-1185">Reference proteome</keyword>
<sequence>MAPFLPAEIILCILEHMPDIFTLFSAILTCKDICAVFTDNEDRVMGSVSWNGAMNKFTDRRMTDWNLMRGGRNTNATRGRAES</sequence>
<name>A0A179UHY1_BLAGS</name>
<reference evidence="2" key="1">
    <citation type="journal article" date="2015" name="PLoS Genet.">
        <title>The dynamic genome and transcriptome of the human fungal pathogen Blastomyces and close relative Emmonsia.</title>
        <authorList>
            <person name="Munoz J.F."/>
            <person name="Gauthier G.M."/>
            <person name="Desjardins C.A."/>
            <person name="Gallo J.E."/>
            <person name="Holder J."/>
            <person name="Sullivan T.D."/>
            <person name="Marty A.J."/>
            <person name="Carmen J.C."/>
            <person name="Chen Z."/>
            <person name="Ding L."/>
            <person name="Gujja S."/>
            <person name="Magrini V."/>
            <person name="Misas E."/>
            <person name="Mitreva M."/>
            <person name="Priest M."/>
            <person name="Saif S."/>
            <person name="Whiston E.A."/>
            <person name="Young S."/>
            <person name="Zeng Q."/>
            <person name="Goldman W.E."/>
            <person name="Mardis E.R."/>
            <person name="Taylor J.W."/>
            <person name="McEwen J.G."/>
            <person name="Clay O.K."/>
            <person name="Klein B.S."/>
            <person name="Cuomo C.A."/>
        </authorList>
    </citation>
    <scope>NUCLEOTIDE SEQUENCE [LARGE SCALE GENOMIC DNA]</scope>
    <source>
        <strain evidence="2">SLH14081</strain>
    </source>
</reference>
<organism evidence="1 2">
    <name type="scientific">Blastomyces gilchristii (strain SLH14081)</name>
    <name type="common">Blastomyces dermatitidis</name>
    <dbReference type="NCBI Taxonomy" id="559298"/>
    <lineage>
        <taxon>Eukaryota</taxon>
        <taxon>Fungi</taxon>
        <taxon>Dikarya</taxon>
        <taxon>Ascomycota</taxon>
        <taxon>Pezizomycotina</taxon>
        <taxon>Eurotiomycetes</taxon>
        <taxon>Eurotiomycetidae</taxon>
        <taxon>Onygenales</taxon>
        <taxon>Ajellomycetaceae</taxon>
        <taxon>Blastomyces</taxon>
    </lineage>
</organism>
<dbReference type="OrthoDB" id="10624623at2759"/>
<evidence type="ECO:0000313" key="2">
    <source>
        <dbReference type="Proteomes" id="UP000002038"/>
    </source>
</evidence>
<evidence type="ECO:0008006" key="3">
    <source>
        <dbReference type="Google" id="ProtNLM"/>
    </source>
</evidence>
<dbReference type="VEuPathDB" id="FungiDB:BDBG_16880"/>
<gene>
    <name evidence="1" type="ORF">BDBG_16880</name>
</gene>
<dbReference type="GeneID" id="42528840"/>
<accession>A0A179UHY1</accession>
<dbReference type="RefSeq" id="XP_031577885.1">
    <property type="nucleotide sequence ID" value="XM_031724740.1"/>
</dbReference>
<dbReference type="Proteomes" id="UP000002038">
    <property type="component" value="Unassembled WGS sequence"/>
</dbReference>
<proteinExistence type="predicted"/>
<dbReference type="KEGG" id="bgh:BDBG_16880"/>
<protein>
    <recommendedName>
        <fullName evidence="3">F-box domain-containing protein</fullName>
    </recommendedName>
</protein>